<protein>
    <submittedName>
        <fullName evidence="2">Toxin-antitoxin system YwqK family antitoxin</fullName>
    </submittedName>
</protein>
<evidence type="ECO:0000313" key="2">
    <source>
        <dbReference type="EMBL" id="MFD2591823.1"/>
    </source>
</evidence>
<feature type="region of interest" description="Disordered" evidence="1">
    <location>
        <begin position="163"/>
        <end position="182"/>
    </location>
</feature>
<feature type="region of interest" description="Disordered" evidence="1">
    <location>
        <begin position="199"/>
        <end position="232"/>
    </location>
</feature>
<dbReference type="SUPFAM" id="SSF82185">
    <property type="entry name" value="Histone H3 K4-specific methyltransferase SET7/9 N-terminal domain"/>
    <property type="match status" value="1"/>
</dbReference>
<name>A0ABW5N968_9FLAO</name>
<comment type="caution">
    <text evidence="2">The sequence shown here is derived from an EMBL/GenBank/DDBJ whole genome shotgun (WGS) entry which is preliminary data.</text>
</comment>
<keyword evidence="3" id="KW-1185">Reference proteome</keyword>
<evidence type="ECO:0000313" key="3">
    <source>
        <dbReference type="Proteomes" id="UP001597459"/>
    </source>
</evidence>
<dbReference type="RefSeq" id="WP_378258455.1">
    <property type="nucleotide sequence ID" value="NZ_JBHSJV010000001.1"/>
</dbReference>
<organism evidence="2 3">
    <name type="scientific">Aquimarina hainanensis</name>
    <dbReference type="NCBI Taxonomy" id="1578017"/>
    <lineage>
        <taxon>Bacteria</taxon>
        <taxon>Pseudomonadati</taxon>
        <taxon>Bacteroidota</taxon>
        <taxon>Flavobacteriia</taxon>
        <taxon>Flavobacteriales</taxon>
        <taxon>Flavobacteriaceae</taxon>
        <taxon>Aquimarina</taxon>
    </lineage>
</organism>
<feature type="compositionally biased region" description="Basic residues" evidence="1">
    <location>
        <begin position="205"/>
        <end position="221"/>
    </location>
</feature>
<evidence type="ECO:0000256" key="1">
    <source>
        <dbReference type="SAM" id="MobiDB-lite"/>
    </source>
</evidence>
<reference evidence="3" key="1">
    <citation type="journal article" date="2019" name="Int. J. Syst. Evol. Microbiol.">
        <title>The Global Catalogue of Microorganisms (GCM) 10K type strain sequencing project: providing services to taxonomists for standard genome sequencing and annotation.</title>
        <authorList>
            <consortium name="The Broad Institute Genomics Platform"/>
            <consortium name="The Broad Institute Genome Sequencing Center for Infectious Disease"/>
            <person name="Wu L."/>
            <person name="Ma J."/>
        </authorList>
    </citation>
    <scope>NUCLEOTIDE SEQUENCE [LARGE SCALE GENOMIC DNA]</scope>
    <source>
        <strain evidence="3">KCTC 42423</strain>
    </source>
</reference>
<sequence>MRLLLLVLLGGLCSFQFLSKETRKIISDDQYNYEFYVTDHKLTVFKENRQYYWYRLGEIHQSQSGANGALLQGRYTKSYRGAGIAEEGFFEKGIKHHRWSSWYQNGALKEVTYWREGLRSGTYTAYSDQGIARISGKYSRGKKHGRWIDYQTQDTTYFKQGEKVVEKPKKRNEKTEKPKKEGWITNSKAWFQKVFRKKTAAEKAAKKRQRELKKRAKKQQKPKTNIPPKQSN</sequence>
<dbReference type="Gene3D" id="2.20.110.10">
    <property type="entry name" value="Histone H3 K4-specific methyltransferase SET7/9 N-terminal domain"/>
    <property type="match status" value="1"/>
</dbReference>
<gene>
    <name evidence="2" type="ORF">ACFSTE_13380</name>
</gene>
<proteinExistence type="predicted"/>
<accession>A0ABW5N968</accession>
<dbReference type="Proteomes" id="UP001597459">
    <property type="component" value="Unassembled WGS sequence"/>
</dbReference>
<dbReference type="EMBL" id="JBHULX010000027">
    <property type="protein sequence ID" value="MFD2591823.1"/>
    <property type="molecule type" value="Genomic_DNA"/>
</dbReference>